<keyword evidence="2" id="KW-0418">Kinase</keyword>
<dbReference type="EMBL" id="FMZO01000010">
    <property type="protein sequence ID" value="SDD57112.1"/>
    <property type="molecule type" value="Genomic_DNA"/>
</dbReference>
<proteinExistence type="predicted"/>
<dbReference type="Proteomes" id="UP000198757">
    <property type="component" value="Unassembled WGS sequence"/>
</dbReference>
<organism evidence="2 3">
    <name type="scientific">Niabella drilacis (strain DSM 25811 / CCM 8410 / CCUG 62505 / LMG 26954 / E90)</name>
    <dbReference type="NCBI Taxonomy" id="1285928"/>
    <lineage>
        <taxon>Bacteria</taxon>
        <taxon>Pseudomonadati</taxon>
        <taxon>Bacteroidota</taxon>
        <taxon>Chitinophagia</taxon>
        <taxon>Chitinophagales</taxon>
        <taxon>Chitinophagaceae</taxon>
        <taxon>Niabella</taxon>
    </lineage>
</organism>
<dbReference type="AlphaFoldDB" id="A0A1G6VU16"/>
<evidence type="ECO:0000259" key="1">
    <source>
        <dbReference type="PROSITE" id="PS50042"/>
    </source>
</evidence>
<sequence>MDRLLHYFRSLVPFSDESWHRLQPALSKAHFEKGAPLLKEGQACRALYFIEKGYCRTYYQADGLEKNTGFFFENDMVTNISSFGSGQPSAYFIAAGEPLDVIVFDRSLLQVASKTSPEIEALGRSCIRLFAARQEDFASIFQLYTAKNRLEYLERHYPFMLQRIPLSQLSSFLGVARETLSRIRSRRRAGDAGIL</sequence>
<name>A0A1G6VU16_NIADE</name>
<feature type="domain" description="Cyclic nucleotide-binding" evidence="1">
    <location>
        <begin position="10"/>
        <end position="110"/>
    </location>
</feature>
<dbReference type="InterPro" id="IPR018490">
    <property type="entry name" value="cNMP-bd_dom_sf"/>
</dbReference>
<accession>A0A1G6VU16</accession>
<protein>
    <submittedName>
        <fullName evidence="2">cAMP-binding domain of CRP or a regulatory subunit of cAMP-dependent protein kinases</fullName>
    </submittedName>
</protein>
<dbReference type="InterPro" id="IPR000595">
    <property type="entry name" value="cNMP-bd_dom"/>
</dbReference>
<dbReference type="Gene3D" id="2.60.120.10">
    <property type="entry name" value="Jelly Rolls"/>
    <property type="match status" value="1"/>
</dbReference>
<evidence type="ECO:0000313" key="2">
    <source>
        <dbReference type="EMBL" id="SDD57112.1"/>
    </source>
</evidence>
<keyword evidence="2" id="KW-0808">Transferase</keyword>
<dbReference type="InterPro" id="IPR014710">
    <property type="entry name" value="RmlC-like_jellyroll"/>
</dbReference>
<dbReference type="GO" id="GO:0016301">
    <property type="term" value="F:kinase activity"/>
    <property type="evidence" value="ECO:0007669"/>
    <property type="project" value="UniProtKB-KW"/>
</dbReference>
<dbReference type="OrthoDB" id="948610at2"/>
<dbReference type="SUPFAM" id="SSF51206">
    <property type="entry name" value="cAMP-binding domain-like"/>
    <property type="match status" value="1"/>
</dbReference>
<dbReference type="Pfam" id="PF00027">
    <property type="entry name" value="cNMP_binding"/>
    <property type="match status" value="1"/>
</dbReference>
<keyword evidence="3" id="KW-1185">Reference proteome</keyword>
<dbReference type="RefSeq" id="WP_090391507.1">
    <property type="nucleotide sequence ID" value="NZ_FMZO01000010.1"/>
</dbReference>
<evidence type="ECO:0000313" key="3">
    <source>
        <dbReference type="Proteomes" id="UP000198757"/>
    </source>
</evidence>
<gene>
    <name evidence="2" type="ORF">SAMN04487894_110153</name>
</gene>
<dbReference type="PROSITE" id="PS50042">
    <property type="entry name" value="CNMP_BINDING_3"/>
    <property type="match status" value="1"/>
</dbReference>
<dbReference type="STRING" id="1285928.SAMN04487894_110153"/>
<reference evidence="3" key="1">
    <citation type="submission" date="2016-10" db="EMBL/GenBank/DDBJ databases">
        <authorList>
            <person name="Varghese N."/>
            <person name="Submissions S."/>
        </authorList>
    </citation>
    <scope>NUCLEOTIDE SEQUENCE [LARGE SCALE GENOMIC DNA]</scope>
    <source>
        <strain evidence="3">DSM 25811 / CCM 8410 / LMG 26954 / E90</strain>
    </source>
</reference>
<dbReference type="CDD" id="cd00038">
    <property type="entry name" value="CAP_ED"/>
    <property type="match status" value="1"/>
</dbReference>